<reference evidence="1" key="1">
    <citation type="submission" date="2023-03" db="EMBL/GenBank/DDBJ databases">
        <title>Edaphobacter sp.</title>
        <authorList>
            <person name="Huber K.J."/>
            <person name="Papendorf J."/>
            <person name="Pilke C."/>
            <person name="Bunk B."/>
            <person name="Sproeer C."/>
            <person name="Pester M."/>
        </authorList>
    </citation>
    <scope>NUCLEOTIDE SEQUENCE</scope>
    <source>
        <strain evidence="1">DSM 110680</strain>
    </source>
</reference>
<dbReference type="EMBL" id="CP121196">
    <property type="protein sequence ID" value="XBH18019.1"/>
    <property type="molecule type" value="Genomic_DNA"/>
</dbReference>
<sequence>MNKQIEIYIKKSGDRNLLMFHVPGELKEQLIEGIRNGRFETEAANINFEMFVLPQWQSKDNPNHVRLKVSEITAGYEG</sequence>
<accession>A0AAU7DJJ2</accession>
<protein>
    <submittedName>
        <fullName evidence="1">Uncharacterized protein</fullName>
    </submittedName>
</protein>
<name>A0AAU7DJJ2_9BACT</name>
<dbReference type="AlphaFoldDB" id="A0AAU7DJJ2"/>
<gene>
    <name evidence="1" type="ORF">P8935_01505</name>
</gene>
<organism evidence="1">
    <name type="scientific">Telmatobacter sp. DSM 110680</name>
    <dbReference type="NCBI Taxonomy" id="3036704"/>
    <lineage>
        <taxon>Bacteria</taxon>
        <taxon>Pseudomonadati</taxon>
        <taxon>Acidobacteriota</taxon>
        <taxon>Terriglobia</taxon>
        <taxon>Terriglobales</taxon>
        <taxon>Acidobacteriaceae</taxon>
        <taxon>Telmatobacter</taxon>
    </lineage>
</organism>
<dbReference type="RefSeq" id="WP_348263245.1">
    <property type="nucleotide sequence ID" value="NZ_CP121196.1"/>
</dbReference>
<proteinExistence type="predicted"/>
<evidence type="ECO:0000313" key="1">
    <source>
        <dbReference type="EMBL" id="XBH18019.1"/>
    </source>
</evidence>